<feature type="transmembrane region" description="Helical" evidence="1">
    <location>
        <begin position="239"/>
        <end position="260"/>
    </location>
</feature>
<dbReference type="RefSeq" id="XP_040685340.1">
    <property type="nucleotide sequence ID" value="XM_040836584.1"/>
</dbReference>
<sequence length="264" mass="29206">MNPPYHQIPAVETDALLERHRHVEHESTKPPYIHHLTSEIDPRWGDLLLLFCYIITGLLDSSAVSIWGSFVSMQTGNTVYLGLGLAGLDSGRWIKSLISIGSFCIGSFCFATFHRFFPPRQRWVLSFSFLTQMTCIAVAAIIVTMHPSTKDELSWKVAVPLSLVAFQSSGQAVTSRVLDFTSLTSVVLTSIYCDLFSNLHLPVSSTLRNSDEWRRLGAIACFLTGTLIGGIWAKSDAGLVGALWTAVVFKGLIAAVWLGWRKQE</sequence>
<feature type="transmembrane region" description="Helical" evidence="1">
    <location>
        <begin position="47"/>
        <end position="73"/>
    </location>
</feature>
<dbReference type="PANTHER" id="PTHR37488">
    <property type="entry name" value="DUF1275 DOMAIN-CONTAINING PROTEIN"/>
    <property type="match status" value="1"/>
</dbReference>
<name>A0A1L9R9W1_ASPWE</name>
<organism evidence="2 3">
    <name type="scientific">Aspergillus wentii DTO 134E9</name>
    <dbReference type="NCBI Taxonomy" id="1073089"/>
    <lineage>
        <taxon>Eukaryota</taxon>
        <taxon>Fungi</taxon>
        <taxon>Dikarya</taxon>
        <taxon>Ascomycota</taxon>
        <taxon>Pezizomycotina</taxon>
        <taxon>Eurotiomycetes</taxon>
        <taxon>Eurotiomycetidae</taxon>
        <taxon>Eurotiales</taxon>
        <taxon>Aspergillaceae</taxon>
        <taxon>Aspergillus</taxon>
        <taxon>Aspergillus subgen. Cremei</taxon>
    </lineage>
</organism>
<feature type="transmembrane region" description="Helical" evidence="1">
    <location>
        <begin position="123"/>
        <end position="145"/>
    </location>
</feature>
<evidence type="ECO:0000313" key="3">
    <source>
        <dbReference type="Proteomes" id="UP000184383"/>
    </source>
</evidence>
<dbReference type="InterPro" id="IPR010699">
    <property type="entry name" value="DUF1275"/>
</dbReference>
<feature type="transmembrane region" description="Helical" evidence="1">
    <location>
        <begin position="213"/>
        <end position="233"/>
    </location>
</feature>
<evidence type="ECO:0000313" key="2">
    <source>
        <dbReference type="EMBL" id="OJJ31663.1"/>
    </source>
</evidence>
<keyword evidence="1" id="KW-1133">Transmembrane helix</keyword>
<accession>A0A1L9R9W1</accession>
<dbReference type="Proteomes" id="UP000184383">
    <property type="component" value="Unassembled WGS sequence"/>
</dbReference>
<keyword evidence="1" id="KW-0472">Membrane</keyword>
<evidence type="ECO:0000256" key="1">
    <source>
        <dbReference type="SAM" id="Phobius"/>
    </source>
</evidence>
<feature type="transmembrane region" description="Helical" evidence="1">
    <location>
        <begin position="93"/>
        <end position="111"/>
    </location>
</feature>
<evidence type="ECO:0008006" key="4">
    <source>
        <dbReference type="Google" id="ProtNLM"/>
    </source>
</evidence>
<proteinExistence type="predicted"/>
<dbReference type="EMBL" id="KV878216">
    <property type="protein sequence ID" value="OJJ31663.1"/>
    <property type="molecule type" value="Genomic_DNA"/>
</dbReference>
<dbReference type="AlphaFoldDB" id="A0A1L9R9W1"/>
<dbReference type="GeneID" id="63752432"/>
<keyword evidence="1" id="KW-0812">Transmembrane</keyword>
<protein>
    <recommendedName>
        <fullName evidence="4">DUF1275 domain protein</fullName>
    </recommendedName>
</protein>
<dbReference type="OrthoDB" id="5288586at2759"/>
<dbReference type="STRING" id="1073089.A0A1L9R9W1"/>
<gene>
    <name evidence="2" type="ORF">ASPWEDRAFT_45632</name>
</gene>
<reference evidence="3" key="1">
    <citation type="journal article" date="2017" name="Genome Biol.">
        <title>Comparative genomics reveals high biological diversity and specific adaptations in the industrially and medically important fungal genus Aspergillus.</title>
        <authorList>
            <person name="de Vries R.P."/>
            <person name="Riley R."/>
            <person name="Wiebenga A."/>
            <person name="Aguilar-Osorio G."/>
            <person name="Amillis S."/>
            <person name="Uchima C.A."/>
            <person name="Anderluh G."/>
            <person name="Asadollahi M."/>
            <person name="Askin M."/>
            <person name="Barry K."/>
            <person name="Battaglia E."/>
            <person name="Bayram O."/>
            <person name="Benocci T."/>
            <person name="Braus-Stromeyer S.A."/>
            <person name="Caldana C."/>
            <person name="Canovas D."/>
            <person name="Cerqueira G.C."/>
            <person name="Chen F."/>
            <person name="Chen W."/>
            <person name="Choi C."/>
            <person name="Clum A."/>
            <person name="Dos Santos R.A."/>
            <person name="Damasio A.R."/>
            <person name="Diallinas G."/>
            <person name="Emri T."/>
            <person name="Fekete E."/>
            <person name="Flipphi M."/>
            <person name="Freyberg S."/>
            <person name="Gallo A."/>
            <person name="Gournas C."/>
            <person name="Habgood R."/>
            <person name="Hainaut M."/>
            <person name="Harispe M.L."/>
            <person name="Henrissat B."/>
            <person name="Hilden K.S."/>
            <person name="Hope R."/>
            <person name="Hossain A."/>
            <person name="Karabika E."/>
            <person name="Karaffa L."/>
            <person name="Karanyi Z."/>
            <person name="Krasevec N."/>
            <person name="Kuo A."/>
            <person name="Kusch H."/>
            <person name="LaButti K."/>
            <person name="Lagendijk E.L."/>
            <person name="Lapidus A."/>
            <person name="Levasseur A."/>
            <person name="Lindquist E."/>
            <person name="Lipzen A."/>
            <person name="Logrieco A.F."/>
            <person name="MacCabe A."/>
            <person name="Maekelae M.R."/>
            <person name="Malavazi I."/>
            <person name="Melin P."/>
            <person name="Meyer V."/>
            <person name="Mielnichuk N."/>
            <person name="Miskei M."/>
            <person name="Molnar A.P."/>
            <person name="Mule G."/>
            <person name="Ngan C.Y."/>
            <person name="Orejas M."/>
            <person name="Orosz E."/>
            <person name="Ouedraogo J.P."/>
            <person name="Overkamp K.M."/>
            <person name="Park H.-S."/>
            <person name="Perrone G."/>
            <person name="Piumi F."/>
            <person name="Punt P.J."/>
            <person name="Ram A.F."/>
            <person name="Ramon A."/>
            <person name="Rauscher S."/>
            <person name="Record E."/>
            <person name="Riano-Pachon D.M."/>
            <person name="Robert V."/>
            <person name="Roehrig J."/>
            <person name="Ruller R."/>
            <person name="Salamov A."/>
            <person name="Salih N.S."/>
            <person name="Samson R.A."/>
            <person name="Sandor E."/>
            <person name="Sanguinetti M."/>
            <person name="Schuetze T."/>
            <person name="Sepcic K."/>
            <person name="Shelest E."/>
            <person name="Sherlock G."/>
            <person name="Sophianopoulou V."/>
            <person name="Squina F.M."/>
            <person name="Sun H."/>
            <person name="Susca A."/>
            <person name="Todd R.B."/>
            <person name="Tsang A."/>
            <person name="Unkles S.E."/>
            <person name="van de Wiele N."/>
            <person name="van Rossen-Uffink D."/>
            <person name="Oliveira J.V."/>
            <person name="Vesth T.C."/>
            <person name="Visser J."/>
            <person name="Yu J.-H."/>
            <person name="Zhou M."/>
            <person name="Andersen M.R."/>
            <person name="Archer D.B."/>
            <person name="Baker S.E."/>
            <person name="Benoit I."/>
            <person name="Brakhage A.A."/>
            <person name="Braus G.H."/>
            <person name="Fischer R."/>
            <person name="Frisvad J.C."/>
            <person name="Goldman G.H."/>
            <person name="Houbraken J."/>
            <person name="Oakley B."/>
            <person name="Pocsi I."/>
            <person name="Scazzocchio C."/>
            <person name="Seiboth B."/>
            <person name="vanKuyk P.A."/>
            <person name="Wortman J."/>
            <person name="Dyer P.S."/>
            <person name="Grigoriev I.V."/>
        </authorList>
    </citation>
    <scope>NUCLEOTIDE SEQUENCE [LARGE SCALE GENOMIC DNA]</scope>
    <source>
        <strain evidence="3">DTO 134E9</strain>
    </source>
</reference>
<dbReference type="Pfam" id="PF06912">
    <property type="entry name" value="DUF1275"/>
    <property type="match status" value="1"/>
</dbReference>
<keyword evidence="3" id="KW-1185">Reference proteome</keyword>
<dbReference type="PANTHER" id="PTHR37488:SF1">
    <property type="entry name" value="DUF1275 DOMAIN PROTEIN"/>
    <property type="match status" value="1"/>
</dbReference>
<dbReference type="VEuPathDB" id="FungiDB:ASPWEDRAFT_45632"/>
<feature type="transmembrane region" description="Helical" evidence="1">
    <location>
        <begin position="180"/>
        <end position="201"/>
    </location>
</feature>